<evidence type="ECO:0000313" key="2">
    <source>
        <dbReference type="Proteomes" id="UP000887013"/>
    </source>
</evidence>
<comment type="caution">
    <text evidence="1">The sequence shown here is derived from an EMBL/GenBank/DDBJ whole genome shotgun (WGS) entry which is preliminary data.</text>
</comment>
<sequence>MARRMAAAAAAAKPRKHHAAKASALLRPRSTPALARISAWLVDARLESSDYWMLPVAWGGKLGIYGHGPNLPLGGSLERWSYKCLGVENQLLQDSLVSWGKKRDMSILGSLL</sequence>
<proteinExistence type="predicted"/>
<keyword evidence="2" id="KW-1185">Reference proteome</keyword>
<reference evidence="1" key="1">
    <citation type="submission" date="2020-08" db="EMBL/GenBank/DDBJ databases">
        <title>Multicomponent nature underlies the extraordinary mechanical properties of spider dragline silk.</title>
        <authorList>
            <person name="Kono N."/>
            <person name="Nakamura H."/>
            <person name="Mori M."/>
            <person name="Yoshida Y."/>
            <person name="Ohtoshi R."/>
            <person name="Malay A.D."/>
            <person name="Moran D.A.P."/>
            <person name="Tomita M."/>
            <person name="Numata K."/>
            <person name="Arakawa K."/>
        </authorList>
    </citation>
    <scope>NUCLEOTIDE SEQUENCE</scope>
</reference>
<dbReference type="AlphaFoldDB" id="A0A8X6UJX2"/>
<name>A0A8X6UJX2_NEPPI</name>
<evidence type="ECO:0000313" key="1">
    <source>
        <dbReference type="EMBL" id="GFU28819.1"/>
    </source>
</evidence>
<dbReference type="EMBL" id="BMAW01082350">
    <property type="protein sequence ID" value="GFU28819.1"/>
    <property type="molecule type" value="Genomic_DNA"/>
</dbReference>
<dbReference type="Proteomes" id="UP000887013">
    <property type="component" value="Unassembled WGS sequence"/>
</dbReference>
<organism evidence="1 2">
    <name type="scientific">Nephila pilipes</name>
    <name type="common">Giant wood spider</name>
    <name type="synonym">Nephila maculata</name>
    <dbReference type="NCBI Taxonomy" id="299642"/>
    <lineage>
        <taxon>Eukaryota</taxon>
        <taxon>Metazoa</taxon>
        <taxon>Ecdysozoa</taxon>
        <taxon>Arthropoda</taxon>
        <taxon>Chelicerata</taxon>
        <taxon>Arachnida</taxon>
        <taxon>Araneae</taxon>
        <taxon>Araneomorphae</taxon>
        <taxon>Entelegynae</taxon>
        <taxon>Araneoidea</taxon>
        <taxon>Nephilidae</taxon>
        <taxon>Nephila</taxon>
    </lineage>
</organism>
<gene>
    <name evidence="1" type="ORF">NPIL_413741</name>
</gene>
<protein>
    <submittedName>
        <fullName evidence="1">Uncharacterized protein</fullName>
    </submittedName>
</protein>
<accession>A0A8X6UJX2</accession>